<dbReference type="InterPro" id="IPR050093">
    <property type="entry name" value="ABC_SmlMolc_Importer"/>
</dbReference>
<dbReference type="PROSITE" id="PS50893">
    <property type="entry name" value="ABC_TRANSPORTER_2"/>
    <property type="match status" value="1"/>
</dbReference>
<dbReference type="InterPro" id="IPR003439">
    <property type="entry name" value="ABC_transporter-like_ATP-bd"/>
</dbReference>
<evidence type="ECO:0000256" key="3">
    <source>
        <dbReference type="ARBA" id="ARBA00022840"/>
    </source>
</evidence>
<keyword evidence="2" id="KW-0547">Nucleotide-binding</keyword>
<dbReference type="EMBL" id="JACNLL010000024">
    <property type="protein sequence ID" value="MBC8198792.1"/>
    <property type="molecule type" value="Genomic_DNA"/>
</dbReference>
<organism evidence="5 6">
    <name type="scientific">Candidatus Desulfaltia bathyphila</name>
    <dbReference type="NCBI Taxonomy" id="2841697"/>
    <lineage>
        <taxon>Bacteria</taxon>
        <taxon>Pseudomonadati</taxon>
        <taxon>Thermodesulfobacteriota</taxon>
        <taxon>Desulfobacteria</taxon>
        <taxon>Desulfobacterales</taxon>
        <taxon>Desulfobacterales incertae sedis</taxon>
        <taxon>Candidatus Desulfaltia</taxon>
    </lineage>
</organism>
<dbReference type="GO" id="GO:0005524">
    <property type="term" value="F:ATP binding"/>
    <property type="evidence" value="ECO:0007669"/>
    <property type="project" value="UniProtKB-KW"/>
</dbReference>
<dbReference type="SMART" id="SM00382">
    <property type="entry name" value="AAA"/>
    <property type="match status" value="1"/>
</dbReference>
<dbReference type="Pfam" id="PF00005">
    <property type="entry name" value="ABC_tran"/>
    <property type="match status" value="1"/>
</dbReference>
<accession>A0A8J6T604</accession>
<dbReference type="AlphaFoldDB" id="A0A8J6T604"/>
<dbReference type="Proteomes" id="UP000603545">
    <property type="component" value="Unassembled WGS sequence"/>
</dbReference>
<dbReference type="SUPFAM" id="SSF50331">
    <property type="entry name" value="MOP-like"/>
    <property type="match status" value="1"/>
</dbReference>
<dbReference type="InterPro" id="IPR027417">
    <property type="entry name" value="P-loop_NTPase"/>
</dbReference>
<name>A0A8J6T604_9BACT</name>
<evidence type="ECO:0000259" key="4">
    <source>
        <dbReference type="PROSITE" id="PS50893"/>
    </source>
</evidence>
<feature type="domain" description="ABC transporter" evidence="4">
    <location>
        <begin position="3"/>
        <end position="237"/>
    </location>
</feature>
<sequence>MLYELKNLKKTYNQRTVLNLESLKLEKNKVLGLLGPNGAGKTTLLEIMAFLTRPSAGDIWFEKEWVDFTNGKLMMNLRRKVVLIQQQPILFTTTVFKNVEYPLKIRKTPKAERKKIVKELLKLVGMGMFEHASAHKLSGGETHRVAIAQVLACFPEVILMDEPTASVDVENQINIERIIKEINQKKSISVIFTTHNMIQASRLADKTVFLFEGKVARSIYENIFSSHIEVDSNGYKYCVLHSGLKLRVSSQKSGAIRISIDPSAVKLNKKEIIPSIHNSFKGTLVQLTDEQSRVRALVDVGIPLSILIPKEVFKSLHLDLGEEVWLNCPKESIDVF</sequence>
<keyword evidence="3 5" id="KW-0067">ATP-binding</keyword>
<comment type="caution">
    <text evidence="5">The sequence shown here is derived from an EMBL/GenBank/DDBJ whole genome shotgun (WGS) entry which is preliminary data.</text>
</comment>
<keyword evidence="1" id="KW-0813">Transport</keyword>
<proteinExistence type="predicted"/>
<dbReference type="PANTHER" id="PTHR42781">
    <property type="entry name" value="SPERMIDINE/PUTRESCINE IMPORT ATP-BINDING PROTEIN POTA"/>
    <property type="match status" value="1"/>
</dbReference>
<reference evidence="5 6" key="1">
    <citation type="submission" date="2020-08" db="EMBL/GenBank/DDBJ databases">
        <title>Bridging the membrane lipid divide: bacteria of the FCB group superphylum have the potential to synthesize archaeal ether lipids.</title>
        <authorList>
            <person name="Villanueva L."/>
            <person name="Von Meijenfeldt F.A.B."/>
            <person name="Westbye A.B."/>
            <person name="Yadav S."/>
            <person name="Hopmans E.C."/>
            <person name="Dutilh B.E."/>
            <person name="Sinninghe Damste J.S."/>
        </authorList>
    </citation>
    <scope>NUCLEOTIDE SEQUENCE [LARGE SCALE GENOMIC DNA]</scope>
    <source>
        <strain evidence="5">NIOZ-UU82</strain>
    </source>
</reference>
<dbReference type="Gene3D" id="2.40.50.100">
    <property type="match status" value="1"/>
</dbReference>
<dbReference type="InterPro" id="IPR003593">
    <property type="entry name" value="AAA+_ATPase"/>
</dbReference>
<dbReference type="SUPFAM" id="SSF52540">
    <property type="entry name" value="P-loop containing nucleoside triphosphate hydrolases"/>
    <property type="match status" value="1"/>
</dbReference>
<evidence type="ECO:0000256" key="1">
    <source>
        <dbReference type="ARBA" id="ARBA00022448"/>
    </source>
</evidence>
<dbReference type="Gene3D" id="3.40.50.300">
    <property type="entry name" value="P-loop containing nucleotide triphosphate hydrolases"/>
    <property type="match status" value="1"/>
</dbReference>
<evidence type="ECO:0000256" key="2">
    <source>
        <dbReference type="ARBA" id="ARBA00022741"/>
    </source>
</evidence>
<dbReference type="PANTHER" id="PTHR42781:SF9">
    <property type="entry name" value="AMINO ACID ABC TRANSPORTER, ATP-BINDING PROTEIN-RELATED"/>
    <property type="match status" value="1"/>
</dbReference>
<protein>
    <submittedName>
        <fullName evidence="5">ATP-binding cassette domain-containing protein</fullName>
    </submittedName>
</protein>
<evidence type="ECO:0000313" key="5">
    <source>
        <dbReference type="EMBL" id="MBC8198792.1"/>
    </source>
</evidence>
<gene>
    <name evidence="5" type="ORF">H8E80_01920</name>
</gene>
<dbReference type="InterPro" id="IPR008995">
    <property type="entry name" value="Mo/tungstate-bd_C_term_dom"/>
</dbReference>
<evidence type="ECO:0000313" key="6">
    <source>
        <dbReference type="Proteomes" id="UP000603545"/>
    </source>
</evidence>
<dbReference type="GO" id="GO:0016887">
    <property type="term" value="F:ATP hydrolysis activity"/>
    <property type="evidence" value="ECO:0007669"/>
    <property type="project" value="InterPro"/>
</dbReference>